<keyword evidence="4" id="KW-1185">Reference proteome</keyword>
<feature type="compositionally biased region" description="Polar residues" evidence="1">
    <location>
        <begin position="18"/>
        <end position="35"/>
    </location>
</feature>
<feature type="chain" id="PRO_5044749640" evidence="2">
    <location>
        <begin position="20"/>
        <end position="486"/>
    </location>
</feature>
<feature type="signal peptide" evidence="2">
    <location>
        <begin position="1"/>
        <end position="19"/>
    </location>
</feature>
<evidence type="ECO:0000313" key="4">
    <source>
        <dbReference type="Proteomes" id="UP001620626"/>
    </source>
</evidence>
<feature type="compositionally biased region" description="Acidic residues" evidence="1">
    <location>
        <begin position="286"/>
        <end position="306"/>
    </location>
</feature>
<keyword evidence="2" id="KW-0732">Signal</keyword>
<reference evidence="3 4" key="1">
    <citation type="submission" date="2024-10" db="EMBL/GenBank/DDBJ databases">
        <authorList>
            <person name="Kim D."/>
        </authorList>
    </citation>
    <scope>NUCLEOTIDE SEQUENCE [LARGE SCALE GENOMIC DNA]</scope>
    <source>
        <strain evidence="3">BH-2024</strain>
    </source>
</reference>
<feature type="region of interest" description="Disordered" evidence="1">
    <location>
        <begin position="252"/>
        <end position="351"/>
    </location>
</feature>
<dbReference type="EMBL" id="JBICBT010000334">
    <property type="protein sequence ID" value="KAL3117159.1"/>
    <property type="molecule type" value="Genomic_DNA"/>
</dbReference>
<evidence type="ECO:0000256" key="1">
    <source>
        <dbReference type="SAM" id="MobiDB-lite"/>
    </source>
</evidence>
<feature type="compositionally biased region" description="Basic and acidic residues" evidence="1">
    <location>
        <begin position="457"/>
        <end position="486"/>
    </location>
</feature>
<feature type="compositionally biased region" description="Basic and acidic residues" evidence="1">
    <location>
        <begin position="327"/>
        <end position="336"/>
    </location>
</feature>
<evidence type="ECO:0000256" key="2">
    <source>
        <dbReference type="SAM" id="SignalP"/>
    </source>
</evidence>
<proteinExistence type="predicted"/>
<feature type="compositionally biased region" description="Low complexity" evidence="1">
    <location>
        <begin position="339"/>
        <end position="351"/>
    </location>
</feature>
<evidence type="ECO:0000313" key="3">
    <source>
        <dbReference type="EMBL" id="KAL3117159.1"/>
    </source>
</evidence>
<protein>
    <submittedName>
        <fullName evidence="3">Uncharacterized protein</fullName>
    </submittedName>
</protein>
<feature type="compositionally biased region" description="Basic and acidic residues" evidence="1">
    <location>
        <begin position="36"/>
        <end position="66"/>
    </location>
</feature>
<feature type="compositionally biased region" description="Acidic residues" evidence="1">
    <location>
        <begin position="425"/>
        <end position="445"/>
    </location>
</feature>
<feature type="region of interest" description="Disordered" evidence="1">
    <location>
        <begin position="18"/>
        <end position="105"/>
    </location>
</feature>
<feature type="compositionally biased region" description="Acidic residues" evidence="1">
    <location>
        <begin position="398"/>
        <end position="410"/>
    </location>
</feature>
<dbReference type="Proteomes" id="UP001620626">
    <property type="component" value="Unassembled WGS sequence"/>
</dbReference>
<organism evidence="3 4">
    <name type="scientific">Heterodera trifolii</name>
    <dbReference type="NCBI Taxonomy" id="157864"/>
    <lineage>
        <taxon>Eukaryota</taxon>
        <taxon>Metazoa</taxon>
        <taxon>Ecdysozoa</taxon>
        <taxon>Nematoda</taxon>
        <taxon>Chromadorea</taxon>
        <taxon>Rhabditida</taxon>
        <taxon>Tylenchina</taxon>
        <taxon>Tylenchomorpha</taxon>
        <taxon>Tylenchoidea</taxon>
        <taxon>Heteroderidae</taxon>
        <taxon>Heteroderinae</taxon>
        <taxon>Heterodera</taxon>
    </lineage>
</organism>
<gene>
    <name evidence="3" type="ORF">niasHT_007562</name>
</gene>
<feature type="compositionally biased region" description="Basic and acidic residues" evidence="1">
    <location>
        <begin position="368"/>
        <end position="389"/>
    </location>
</feature>
<name>A0ABD2LS91_9BILA</name>
<sequence length="486" mass="55951">MSQLIFPLLLLLIISKSSGQNEQRQTAAEENSGDNSRTDRAAIYREHFEKNGTEQQKGHGEGKMVGEEEEERQGQRHQRRQREGDGVGRAEGTTTATTTTAKSRSRYLEFAETEFSRPSSYFPVPFVAAANSQLQAIPAKTLSQLIRQHIARNRMKHFETQNSADNLRSAQSREKEFRQTPFRRWPSNSTILSYAEKRRQWKTELKRRLKEQKVRTRIIPPLLISGGGFSSILTDREPENRYYVTYSPQTRTYQVSRRPPPYLYTTDQDTLPQQLKEEPPQQVNVEEQEKEEEEREEEEQAEEEATQSEPTATDESVAIGTTAEVPSPEHEKHLEAQEESTTTTTTEITATTVRPSLLVIIQNAELMENGKRHSEQSQRMEATKTEQKQPLKQIIFLDDYEQVQGEEEGNEMANGRGQQRREGEKEGEEEEEAFEEEENEEEEEVFFFKPSGGHALSGERRTEERNGRAGSRDPFRIVVHETSKKL</sequence>
<accession>A0ABD2LS91</accession>
<dbReference type="AlphaFoldDB" id="A0ABD2LS91"/>
<feature type="region of interest" description="Disordered" evidence="1">
    <location>
        <begin position="368"/>
        <end position="486"/>
    </location>
</feature>
<comment type="caution">
    <text evidence="3">The sequence shown here is derived from an EMBL/GenBank/DDBJ whole genome shotgun (WGS) entry which is preliminary data.</text>
</comment>